<reference evidence="1 2" key="1">
    <citation type="submission" date="2018-09" db="EMBL/GenBank/DDBJ databases">
        <title>Mesorhizobium carmichaelinearum sp. nov. isolated from Carmichaelinea spp. root nodules in New Zealand.</title>
        <authorList>
            <person name="De Meyer S.E."/>
        </authorList>
    </citation>
    <scope>NUCLEOTIDE SEQUENCE [LARGE SCALE GENOMIC DNA]</scope>
    <source>
        <strain evidence="1 2">LMG 28313</strain>
    </source>
</reference>
<organism evidence="1 2">
    <name type="scientific">Mesorhizobium jarvisii</name>
    <dbReference type="NCBI Taxonomy" id="1777867"/>
    <lineage>
        <taxon>Bacteria</taxon>
        <taxon>Pseudomonadati</taxon>
        <taxon>Pseudomonadota</taxon>
        <taxon>Alphaproteobacteria</taxon>
        <taxon>Hyphomicrobiales</taxon>
        <taxon>Phyllobacteriaceae</taxon>
        <taxon>Mesorhizobium</taxon>
    </lineage>
</organism>
<dbReference type="AlphaFoldDB" id="A0A6M7TIW5"/>
<evidence type="ECO:0000313" key="1">
    <source>
        <dbReference type="EMBL" id="RJT28799.1"/>
    </source>
</evidence>
<comment type="caution">
    <text evidence="1">The sequence shown here is derived from an EMBL/GenBank/DDBJ whole genome shotgun (WGS) entry which is preliminary data.</text>
</comment>
<accession>A0A6M7TIW5</accession>
<evidence type="ECO:0000313" key="2">
    <source>
        <dbReference type="Proteomes" id="UP000275530"/>
    </source>
</evidence>
<keyword evidence="2" id="KW-1185">Reference proteome</keyword>
<protein>
    <submittedName>
        <fullName evidence="1">Uncharacterized protein</fullName>
    </submittedName>
</protein>
<dbReference type="Proteomes" id="UP000275530">
    <property type="component" value="Unassembled WGS sequence"/>
</dbReference>
<proteinExistence type="predicted"/>
<name>A0A6M7TIW5_9HYPH</name>
<sequence length="60" mass="6692">MRRSLLAFDCALETATHQPSFAISAGGHEAGKSRHQTMLWNRARVFALAWLTTRALIDAH</sequence>
<dbReference type="EMBL" id="QZXA01000018">
    <property type="protein sequence ID" value="RJT28799.1"/>
    <property type="molecule type" value="Genomic_DNA"/>
</dbReference>
<gene>
    <name evidence="1" type="ORF">D3242_30795</name>
</gene>